<reference evidence="1 2" key="1">
    <citation type="submission" date="2024-03" db="EMBL/GenBank/DDBJ databases">
        <title>Community enrichment and isolation of bacterial strains for fucoidan degradation.</title>
        <authorList>
            <person name="Sichert A."/>
        </authorList>
    </citation>
    <scope>NUCLEOTIDE SEQUENCE [LARGE SCALE GENOMIC DNA]</scope>
    <source>
        <strain evidence="1 2">AS12</strain>
    </source>
</reference>
<dbReference type="Proteomes" id="UP001461163">
    <property type="component" value="Unassembled WGS sequence"/>
</dbReference>
<gene>
    <name evidence="1" type="ORF">WNY77_10480</name>
</gene>
<protein>
    <submittedName>
        <fullName evidence="1">Uncharacterized protein</fullName>
    </submittedName>
</protein>
<keyword evidence="2" id="KW-1185">Reference proteome</keyword>
<dbReference type="RefSeq" id="WP_006994969.1">
    <property type="nucleotide sequence ID" value="NZ_JBBMQS010000005.1"/>
</dbReference>
<name>A0ABU9SWG8_9ALTE</name>
<comment type="caution">
    <text evidence="1">The sequence shown here is derived from an EMBL/GenBank/DDBJ whole genome shotgun (WGS) entry which is preliminary data.</text>
</comment>
<proteinExistence type="predicted"/>
<evidence type="ECO:0000313" key="2">
    <source>
        <dbReference type="Proteomes" id="UP001461163"/>
    </source>
</evidence>
<accession>A0ABU9SWG8</accession>
<dbReference type="EMBL" id="JBBMQS010000005">
    <property type="protein sequence ID" value="MEM5497819.1"/>
    <property type="molecule type" value="Genomic_DNA"/>
</dbReference>
<evidence type="ECO:0000313" key="1">
    <source>
        <dbReference type="EMBL" id="MEM5497819.1"/>
    </source>
</evidence>
<sequence>MSVKRRDLSLTISEAFWCIYEVKLNAMLSLDALGVLFLANTNSHKLSLSG</sequence>
<organism evidence="1 2">
    <name type="scientific">Paraglaciecola mesophila</name>
    <dbReference type="NCBI Taxonomy" id="197222"/>
    <lineage>
        <taxon>Bacteria</taxon>
        <taxon>Pseudomonadati</taxon>
        <taxon>Pseudomonadota</taxon>
        <taxon>Gammaproteobacteria</taxon>
        <taxon>Alteromonadales</taxon>
        <taxon>Alteromonadaceae</taxon>
        <taxon>Paraglaciecola</taxon>
    </lineage>
</organism>